<keyword evidence="2" id="KW-1003">Cell membrane</keyword>
<evidence type="ECO:0000256" key="4">
    <source>
        <dbReference type="ARBA" id="ARBA00023170"/>
    </source>
</evidence>
<keyword evidence="7" id="KW-1185">Reference proteome</keyword>
<gene>
    <name evidence="6" type="ORF">SVUK_LOCUS294</name>
</gene>
<dbReference type="OrthoDB" id="5981855at2759"/>
<dbReference type="PANTHER" id="PTHR46925">
    <property type="entry name" value="G-PROTEIN COUPLED RECEPTOR TKR-1-RELATED"/>
    <property type="match status" value="1"/>
</dbReference>
<dbReference type="AlphaFoldDB" id="A0A3P7I797"/>
<dbReference type="Proteomes" id="UP000270094">
    <property type="component" value="Unassembled WGS sequence"/>
</dbReference>
<evidence type="ECO:0000313" key="7">
    <source>
        <dbReference type="Proteomes" id="UP000270094"/>
    </source>
</evidence>
<proteinExistence type="predicted"/>
<dbReference type="PANTHER" id="PTHR46925:SF2">
    <property type="entry name" value="G-PROTEIN COUPLED RECEPTOR TKR-1-RELATED"/>
    <property type="match status" value="1"/>
</dbReference>
<evidence type="ECO:0000256" key="2">
    <source>
        <dbReference type="ARBA" id="ARBA00022475"/>
    </source>
</evidence>
<keyword evidence="3" id="KW-0297">G-protein coupled receptor</keyword>
<dbReference type="EMBL" id="UYYB01000461">
    <property type="protein sequence ID" value="VDM65296.1"/>
    <property type="molecule type" value="Genomic_DNA"/>
</dbReference>
<organism evidence="6 7">
    <name type="scientific">Strongylus vulgaris</name>
    <name type="common">Blood worm</name>
    <dbReference type="NCBI Taxonomy" id="40348"/>
    <lineage>
        <taxon>Eukaryota</taxon>
        <taxon>Metazoa</taxon>
        <taxon>Ecdysozoa</taxon>
        <taxon>Nematoda</taxon>
        <taxon>Chromadorea</taxon>
        <taxon>Rhabditida</taxon>
        <taxon>Rhabditina</taxon>
        <taxon>Rhabditomorpha</taxon>
        <taxon>Strongyloidea</taxon>
        <taxon>Strongylidae</taxon>
        <taxon>Strongylus</taxon>
    </lineage>
</organism>
<evidence type="ECO:0000313" key="6">
    <source>
        <dbReference type="EMBL" id="VDM65296.1"/>
    </source>
</evidence>
<protein>
    <recommendedName>
        <fullName evidence="8">G-protein coupled receptors family 1 profile domain-containing protein</fullName>
    </recommendedName>
</protein>
<evidence type="ECO:0000256" key="3">
    <source>
        <dbReference type="ARBA" id="ARBA00023040"/>
    </source>
</evidence>
<keyword evidence="5" id="KW-0807">Transducer</keyword>
<dbReference type="GO" id="GO:0005886">
    <property type="term" value="C:plasma membrane"/>
    <property type="evidence" value="ECO:0007669"/>
    <property type="project" value="UniProtKB-SubCell"/>
</dbReference>
<name>A0A3P7I797_STRVU</name>
<dbReference type="GO" id="GO:0004995">
    <property type="term" value="F:tachykinin receptor activity"/>
    <property type="evidence" value="ECO:0007669"/>
    <property type="project" value="InterPro"/>
</dbReference>
<accession>A0A3P7I797</accession>
<evidence type="ECO:0000256" key="1">
    <source>
        <dbReference type="ARBA" id="ARBA00004651"/>
    </source>
</evidence>
<dbReference type="SUPFAM" id="SSF81321">
    <property type="entry name" value="Family A G protein-coupled receptor-like"/>
    <property type="match status" value="1"/>
</dbReference>
<evidence type="ECO:0008006" key="8">
    <source>
        <dbReference type="Google" id="ProtNLM"/>
    </source>
</evidence>
<reference evidence="6 7" key="1">
    <citation type="submission" date="2018-11" db="EMBL/GenBank/DDBJ databases">
        <authorList>
            <consortium name="Pathogen Informatics"/>
        </authorList>
    </citation>
    <scope>NUCLEOTIDE SEQUENCE [LARGE SCALE GENOMIC DNA]</scope>
</reference>
<dbReference type="Gene3D" id="1.20.1070.10">
    <property type="entry name" value="Rhodopsin 7-helix transmembrane proteins"/>
    <property type="match status" value="1"/>
</dbReference>
<dbReference type="InterPro" id="IPR001681">
    <property type="entry name" value="Neurokn_rcpt"/>
</dbReference>
<evidence type="ECO:0000256" key="5">
    <source>
        <dbReference type="ARBA" id="ARBA00023224"/>
    </source>
</evidence>
<comment type="subcellular location">
    <subcellularLocation>
        <location evidence="1">Cell membrane</location>
        <topology evidence="1">Multi-pass membrane protein</topology>
    </subcellularLocation>
</comment>
<sequence>MSSSAYNPIIYCFANERFRIGFRFVFRWLPLINCPREDYQYSQLFPEKLRSMAISMQLGKARDKEFKKHEKSYNSTGESAF</sequence>
<keyword evidence="4" id="KW-0675">Receptor</keyword>
<keyword evidence="2" id="KW-0472">Membrane</keyword>